<proteinExistence type="predicted"/>
<protein>
    <submittedName>
        <fullName evidence="2">Uncharacterized protein</fullName>
    </submittedName>
</protein>
<sequence length="249" mass="29148">MIICLNDFAPIFICSLYLVHAVNILCGICTDLEGKELELLSFFLQLATLSVLAWLLLFPKRYIGEKGKNLATKEDIGEITNEIEKVKNQYSADLEGLKAGLSHRAKYYAYRYEREFQVLEELTSLLVDVRDSVVSLRPMLDSRPSGKSDSEIKEERLRRYFDARRNLYDLREKKCPFFPREIYDCICDLDKISREEALDYHMKDPFDDDEPKAFLKYWNDAEENREAVEACSNKAIELIRERITNWDSI</sequence>
<accession>A0AAX4B1Z9</accession>
<evidence type="ECO:0000313" key="2">
    <source>
        <dbReference type="EMBL" id="WNL50577.1"/>
    </source>
</evidence>
<name>A0AAX4B1Z9_9CAUD</name>
<feature type="transmembrane region" description="Helical" evidence="1">
    <location>
        <begin position="39"/>
        <end position="58"/>
    </location>
</feature>
<dbReference type="EMBL" id="OR351070">
    <property type="protein sequence ID" value="WNL50577.1"/>
    <property type="molecule type" value="Genomic_DNA"/>
</dbReference>
<reference evidence="2" key="1">
    <citation type="submission" date="2023-07" db="EMBL/GenBank/DDBJ databases">
        <title>Prophages of P. aeruginosa: insights into their role through their activity, abundance and persistence.</title>
        <authorList>
            <person name="Kyrkou I."/>
        </authorList>
    </citation>
    <scope>NUCLEOTIDE SEQUENCE</scope>
</reference>
<evidence type="ECO:0000256" key="1">
    <source>
        <dbReference type="SAM" id="Phobius"/>
    </source>
</evidence>
<organism evidence="2 3">
    <name type="scientific">Pseudomonas phage Riah</name>
    <dbReference type="NCBI Taxonomy" id="3075860"/>
    <lineage>
        <taxon>Viruses</taxon>
        <taxon>Duplodnaviria</taxon>
        <taxon>Heunggongvirae</taxon>
        <taxon>Uroviricota</taxon>
        <taxon>Caudoviricetes</taxon>
    </lineage>
</organism>
<keyword evidence="1" id="KW-0812">Transmembrane</keyword>
<dbReference type="Proteomes" id="UP001432215">
    <property type="component" value="Segment"/>
</dbReference>
<evidence type="ECO:0000313" key="3">
    <source>
        <dbReference type="Proteomes" id="UP001432215"/>
    </source>
</evidence>
<keyword evidence="1" id="KW-1133">Transmembrane helix</keyword>
<keyword evidence="1" id="KW-0472">Membrane</keyword>